<dbReference type="PANTHER" id="PTHR42796:SF4">
    <property type="entry name" value="FUMARYLACETOACETATE HYDROLASE DOMAIN-CONTAINING PROTEIN 2A"/>
    <property type="match status" value="1"/>
</dbReference>
<organism evidence="4 5">
    <name type="scientific">Iamia majanohamensis</name>
    <dbReference type="NCBI Taxonomy" id="467976"/>
    <lineage>
        <taxon>Bacteria</taxon>
        <taxon>Bacillati</taxon>
        <taxon>Actinomycetota</taxon>
        <taxon>Acidimicrobiia</taxon>
        <taxon>Acidimicrobiales</taxon>
        <taxon>Iamiaceae</taxon>
        <taxon>Iamia</taxon>
    </lineage>
</organism>
<dbReference type="InterPro" id="IPR051121">
    <property type="entry name" value="FAH"/>
</dbReference>
<dbReference type="Pfam" id="PF01557">
    <property type="entry name" value="FAA_hydrolase"/>
    <property type="match status" value="1"/>
</dbReference>
<dbReference type="AlphaFoldDB" id="A0AAE9Y5P8"/>
<evidence type="ECO:0000256" key="1">
    <source>
        <dbReference type="ARBA" id="ARBA00010211"/>
    </source>
</evidence>
<keyword evidence="5" id="KW-1185">Reference proteome</keyword>
<feature type="domain" description="Fumarylacetoacetase-like C-terminal" evidence="3">
    <location>
        <begin position="72"/>
        <end position="275"/>
    </location>
</feature>
<dbReference type="EMBL" id="CP116942">
    <property type="protein sequence ID" value="WCO67005.1"/>
    <property type="molecule type" value="Genomic_DNA"/>
</dbReference>
<dbReference type="GO" id="GO:0016787">
    <property type="term" value="F:hydrolase activity"/>
    <property type="evidence" value="ECO:0007669"/>
    <property type="project" value="UniProtKB-KW"/>
</dbReference>
<protein>
    <submittedName>
        <fullName evidence="4">Fumarylacetoacetate hydrolase family protein</fullName>
    </submittedName>
</protein>
<keyword evidence="2" id="KW-0479">Metal-binding</keyword>
<reference evidence="4" key="1">
    <citation type="submission" date="2023-01" db="EMBL/GenBank/DDBJ databases">
        <title>The diversity of Class Acidimicrobiia in South China Sea sediment environments and the proposal of Iamia marina sp. nov., a novel species of the genus Iamia.</title>
        <authorList>
            <person name="He Y."/>
            <person name="Tian X."/>
        </authorList>
    </citation>
    <scope>NUCLEOTIDE SEQUENCE</scope>
    <source>
        <strain evidence="4">DSM 19957</strain>
    </source>
</reference>
<dbReference type="RefSeq" id="WP_272736527.1">
    <property type="nucleotide sequence ID" value="NZ_CP116942.1"/>
</dbReference>
<dbReference type="InterPro" id="IPR036663">
    <property type="entry name" value="Fumarylacetoacetase_C_sf"/>
</dbReference>
<keyword evidence="4" id="KW-0378">Hydrolase</keyword>
<accession>A0AAE9Y5P8</accession>
<gene>
    <name evidence="4" type="ORF">PO878_21160</name>
</gene>
<dbReference type="SUPFAM" id="SSF56529">
    <property type="entry name" value="FAH"/>
    <property type="match status" value="1"/>
</dbReference>
<comment type="similarity">
    <text evidence="1">Belongs to the FAH family.</text>
</comment>
<dbReference type="GO" id="GO:0046872">
    <property type="term" value="F:metal ion binding"/>
    <property type="evidence" value="ECO:0007669"/>
    <property type="project" value="UniProtKB-KW"/>
</dbReference>
<dbReference type="GO" id="GO:0044281">
    <property type="term" value="P:small molecule metabolic process"/>
    <property type="evidence" value="ECO:0007669"/>
    <property type="project" value="UniProtKB-ARBA"/>
</dbReference>
<proteinExistence type="inferred from homology"/>
<dbReference type="Gene3D" id="3.90.850.10">
    <property type="entry name" value="Fumarylacetoacetase-like, C-terminal domain"/>
    <property type="match status" value="1"/>
</dbReference>
<evidence type="ECO:0000313" key="5">
    <source>
        <dbReference type="Proteomes" id="UP001216390"/>
    </source>
</evidence>
<sequence>MKIANHHGRLVLVVDDGVVDVHDASDGRFGPDPADAYARWDDLRAWADDATGEVLPLDEDALGAPSPTPRQVFAIGLNYASHAEESGMDLPAVPAVFTKYPAGLTGPFAPIELSGEMVDWEVELVAVIGREADRVAEADGWDHVAGLTVGQDVSDRHVQFAAGGQFSLGKSFRSYGPTGPWLVTPDEVADRDDLALGCSLDGEVVQDDRTAGLVFTVPRLVAELSAVCPLLPGDLIFTGTPAGVGIGRTPPRFLAPGQVLESWIEGIGAIRNQVVAGGAA</sequence>
<name>A0AAE9Y5P8_9ACTN</name>
<dbReference type="KEGG" id="ima:PO878_21160"/>
<evidence type="ECO:0000256" key="2">
    <source>
        <dbReference type="ARBA" id="ARBA00022723"/>
    </source>
</evidence>
<evidence type="ECO:0000259" key="3">
    <source>
        <dbReference type="Pfam" id="PF01557"/>
    </source>
</evidence>
<dbReference type="PANTHER" id="PTHR42796">
    <property type="entry name" value="FUMARYLACETOACETATE HYDROLASE DOMAIN-CONTAINING PROTEIN 2A-RELATED"/>
    <property type="match status" value="1"/>
</dbReference>
<evidence type="ECO:0000313" key="4">
    <source>
        <dbReference type="EMBL" id="WCO67005.1"/>
    </source>
</evidence>
<dbReference type="InterPro" id="IPR011234">
    <property type="entry name" value="Fumarylacetoacetase-like_C"/>
</dbReference>
<dbReference type="Proteomes" id="UP001216390">
    <property type="component" value="Chromosome"/>
</dbReference>